<reference evidence="1 2" key="1">
    <citation type="submission" date="2017-07" db="EMBL/GenBank/DDBJ databases">
        <title>Draft genome sequence of aerobic hyperthermophilic archaea, Pyrobaculum aerophilum YKB31 and YKB32.</title>
        <authorList>
            <person name="Mochizuki T."/>
            <person name="Berliner A.J."/>
            <person name="Yoshida-Takashima Y."/>
            <person name="Takaki Y."/>
            <person name="Nunoura T."/>
            <person name="Takai K."/>
        </authorList>
    </citation>
    <scope>NUCLEOTIDE SEQUENCE [LARGE SCALE GENOMIC DNA]</scope>
    <source>
        <strain evidence="1 2">YKB32</strain>
    </source>
</reference>
<organism evidence="1 2">
    <name type="scientific">Pyrobaculum aerophilum</name>
    <dbReference type="NCBI Taxonomy" id="13773"/>
    <lineage>
        <taxon>Archaea</taxon>
        <taxon>Thermoproteota</taxon>
        <taxon>Thermoprotei</taxon>
        <taxon>Thermoproteales</taxon>
        <taxon>Thermoproteaceae</taxon>
        <taxon>Pyrobaculum</taxon>
    </lineage>
</organism>
<accession>A0A371R0D7</accession>
<evidence type="ECO:0000313" key="1">
    <source>
        <dbReference type="EMBL" id="RFA96746.1"/>
    </source>
</evidence>
<evidence type="ECO:0000313" key="2">
    <source>
        <dbReference type="Proteomes" id="UP000256877"/>
    </source>
</evidence>
<comment type="caution">
    <text evidence="1">The sequence shown here is derived from an EMBL/GenBank/DDBJ whole genome shotgun (WGS) entry which is preliminary data.</text>
</comment>
<dbReference type="RefSeq" id="WP_116430582.1">
    <property type="nucleotide sequence ID" value="NZ_NMUF01000035.1"/>
</dbReference>
<dbReference type="Gene3D" id="3.40.50.300">
    <property type="entry name" value="P-loop containing nucleotide triphosphate hydrolases"/>
    <property type="match status" value="1"/>
</dbReference>
<dbReference type="InterPro" id="IPR027417">
    <property type="entry name" value="P-loop_NTPase"/>
</dbReference>
<gene>
    <name evidence="1" type="ORF">CGL52_10640</name>
</gene>
<dbReference type="Proteomes" id="UP000256877">
    <property type="component" value="Unassembled WGS sequence"/>
</dbReference>
<dbReference type="AlphaFoldDB" id="A0A371R0D7"/>
<dbReference type="SUPFAM" id="SSF52540">
    <property type="entry name" value="P-loop containing nucleoside triphosphate hydrolases"/>
    <property type="match status" value="1"/>
</dbReference>
<dbReference type="EMBL" id="NMUF01000035">
    <property type="protein sequence ID" value="RFA96746.1"/>
    <property type="molecule type" value="Genomic_DNA"/>
</dbReference>
<dbReference type="OrthoDB" id="30097at2157"/>
<sequence length="162" mass="18079">MKTVAVVGPPGSGKTLVATSLALYLHFASARSALIDKTPEKIGAKLVGQYVKLAADLNEAMSMGVEYAVIDTPPYEAPKAHRYVLVVEPQDLKYAPKELDDKTYLVVNKTNAILPKDNHIPFIDEIHWYYQHGVHPLLGDSPAMRKLRKRMGKLLRSITEWL</sequence>
<protein>
    <submittedName>
        <fullName evidence="1">Uncharacterized protein</fullName>
    </submittedName>
</protein>
<proteinExistence type="predicted"/>
<name>A0A371R0D7_9CREN</name>